<evidence type="ECO:0000313" key="1">
    <source>
        <dbReference type="EMBL" id="CAD6549839.1"/>
    </source>
</evidence>
<sequence>MPRREASDLALRARIALERLRTGEADRPLINLVSQVVIVASFITRAGHGKLDIGEIECVERGLGEVLAEADRTGVWNVPESLIEGLTAVINEYDRQLCVTRMEIVVRASDHLGKLVDLAARDTRADDSHLQVAR</sequence>
<gene>
    <name evidence="1" type="ORF">LMG27952_04927</name>
</gene>
<dbReference type="EMBL" id="CAJHCQ010000014">
    <property type="protein sequence ID" value="CAD6549839.1"/>
    <property type="molecule type" value="Genomic_DNA"/>
</dbReference>
<keyword evidence="2" id="KW-1185">Reference proteome</keyword>
<comment type="caution">
    <text evidence="1">The sequence shown here is derived from an EMBL/GenBank/DDBJ whole genome shotgun (WGS) entry which is preliminary data.</text>
</comment>
<organism evidence="1 2">
    <name type="scientific">Paraburkholderia hiiakae</name>
    <dbReference type="NCBI Taxonomy" id="1081782"/>
    <lineage>
        <taxon>Bacteria</taxon>
        <taxon>Pseudomonadati</taxon>
        <taxon>Pseudomonadota</taxon>
        <taxon>Betaproteobacteria</taxon>
        <taxon>Burkholderiales</taxon>
        <taxon>Burkholderiaceae</taxon>
        <taxon>Paraburkholderia</taxon>
    </lineage>
</organism>
<evidence type="ECO:0008006" key="3">
    <source>
        <dbReference type="Google" id="ProtNLM"/>
    </source>
</evidence>
<protein>
    <recommendedName>
        <fullName evidence="3">Fis family transcriptional regulator</fullName>
    </recommendedName>
</protein>
<reference evidence="1 2" key="1">
    <citation type="submission" date="2020-10" db="EMBL/GenBank/DDBJ databases">
        <authorList>
            <person name="Peeters C."/>
        </authorList>
    </citation>
    <scope>NUCLEOTIDE SEQUENCE [LARGE SCALE GENOMIC DNA]</scope>
    <source>
        <strain evidence="1 2">LMG 27952</strain>
    </source>
</reference>
<proteinExistence type="predicted"/>
<name>A0ABM8NYT4_9BURK</name>
<accession>A0ABM8NYT4</accession>
<evidence type="ECO:0000313" key="2">
    <source>
        <dbReference type="Proteomes" id="UP000656319"/>
    </source>
</evidence>
<dbReference type="Proteomes" id="UP000656319">
    <property type="component" value="Unassembled WGS sequence"/>
</dbReference>